<evidence type="ECO:0000256" key="1">
    <source>
        <dbReference type="SAM" id="Phobius"/>
    </source>
</evidence>
<feature type="transmembrane region" description="Helical" evidence="1">
    <location>
        <begin position="555"/>
        <end position="575"/>
    </location>
</feature>
<feature type="transmembrane region" description="Helical" evidence="1">
    <location>
        <begin position="27"/>
        <end position="51"/>
    </location>
</feature>
<feature type="transmembrane region" description="Helical" evidence="1">
    <location>
        <begin position="63"/>
        <end position="85"/>
    </location>
</feature>
<keyword evidence="1" id="KW-0472">Membrane</keyword>
<gene>
    <name evidence="2" type="ORF">P271_827</name>
</gene>
<reference evidence="2 3" key="1">
    <citation type="journal article" date="2014" name="PLoS ONE">
        <title>Reduction of Hydrogen Peroxide Accumulation and Toxicity by a Catalase from Mycoplasma iowae.</title>
        <authorList>
            <person name="Pritchard R.E."/>
            <person name="Prassinos A.J."/>
            <person name="Osborne J.D."/>
            <person name="Raviv Z."/>
            <person name="Balish M.F."/>
        </authorList>
    </citation>
    <scope>NUCLEOTIDE SEQUENCE [LARGE SCALE GENOMIC DNA]</scope>
    <source>
        <strain evidence="2 3">DK-CPA</strain>
    </source>
</reference>
<dbReference type="EMBL" id="AWQU01000039">
    <property type="protein sequence ID" value="KFB07960.1"/>
    <property type="molecule type" value="Genomic_DNA"/>
</dbReference>
<evidence type="ECO:0000313" key="2">
    <source>
        <dbReference type="EMBL" id="KFB07960.1"/>
    </source>
</evidence>
<keyword evidence="1" id="KW-1133">Transmembrane helix</keyword>
<keyword evidence="3" id="KW-1185">Reference proteome</keyword>
<evidence type="ECO:0000313" key="3">
    <source>
        <dbReference type="Proteomes" id="UP000028523"/>
    </source>
</evidence>
<keyword evidence="1" id="KW-0812">Transmembrane</keyword>
<dbReference type="AlphaFoldDB" id="A0A084U4S4"/>
<comment type="caution">
    <text evidence="2">The sequence shown here is derived from an EMBL/GenBank/DDBJ whole genome shotgun (WGS) entry which is preliminary data.</text>
</comment>
<feature type="transmembrane region" description="Helical" evidence="1">
    <location>
        <begin position="179"/>
        <end position="199"/>
    </location>
</feature>
<organism evidence="2 3">
    <name type="scientific">Malacoplasma iowae DK-CPA</name>
    <dbReference type="NCBI Taxonomy" id="1394179"/>
    <lineage>
        <taxon>Bacteria</taxon>
        <taxon>Bacillati</taxon>
        <taxon>Mycoplasmatota</taxon>
        <taxon>Mycoplasmoidales</taxon>
        <taxon>Mycoplasmoidaceae</taxon>
        <taxon>Malacoplasma</taxon>
    </lineage>
</organism>
<accession>A0A084U4S4</accession>
<feature type="transmembrane region" description="Helical" evidence="1">
    <location>
        <begin position="106"/>
        <end position="134"/>
    </location>
</feature>
<dbReference type="Proteomes" id="UP000028523">
    <property type="component" value="Unassembled WGS sequence"/>
</dbReference>
<protein>
    <submittedName>
        <fullName evidence="2">Uncharacterized protein</fullName>
    </submittedName>
</protein>
<feature type="transmembrane region" description="Helical" evidence="1">
    <location>
        <begin position="146"/>
        <end position="172"/>
    </location>
</feature>
<dbReference type="RefSeq" id="WP_036451300.1">
    <property type="nucleotide sequence ID" value="NZ_AWQU01000039.1"/>
</dbReference>
<sequence>MVRKKQRRETSIKPLFIFSLSLIGKKVIVLCGLLAYAIIICLYTTIIPILSEKPPISLFRSSYSTSLLMLLVAAVISIIAVEIFRTPIDDGTELLIVSKPISRKEIVFVKLFIFLLYILLLSLIGTIIASFAFLNSSSSKDDSTTLVLGVLLGTIVNGLLFGSITTILSIYLKKIVSMVISVGISFALLIMTFLGSFTIKSPVAILKDRGYTVTPITILDISKDKKNNDDVLKQTNALFSTGLPDGETLQMAWNKAANVSPYKTFSFFDFGYQLSSLYSLSNPSPDVRSVIGQMSSTSIPIDIEFDESYNILNNPLLTKIKIYDTDLNPKPANDNNQTPGNEIASINLIPLIYDYASINFDKESKDILKLKFSKDFISKHTESYFLNKWEKAWEKYGKANSSTDSKYVNNDSFLGEKDTLNFLNMYFKEPQNNLNTSNIKNVLTDLCEIQLGGLIKLASQKDLSIQKILNSNEFKTVLALSEIKIEKKKQDSNTHKKETITKPDIEDYISIKNISTKFQYNGNIYRIDLLCNYGNANSFKNFIKVTTKSLINKNYVIPVWTALSFMVFISAAILYTRRDFA</sequence>
<name>A0A084U4S4_MALIO</name>
<proteinExistence type="predicted"/>